<dbReference type="Pfam" id="PF00125">
    <property type="entry name" value="Histone"/>
    <property type="match status" value="1"/>
</dbReference>
<dbReference type="CDD" id="cd00167">
    <property type="entry name" value="SANT"/>
    <property type="match status" value="1"/>
</dbReference>
<dbReference type="GO" id="GO:0000786">
    <property type="term" value="C:nucleosome"/>
    <property type="evidence" value="ECO:0007669"/>
    <property type="project" value="InterPro"/>
</dbReference>
<proteinExistence type="inferred from homology"/>
<dbReference type="PROSITE" id="PS50090">
    <property type="entry name" value="MYB_LIKE"/>
    <property type="match status" value="1"/>
</dbReference>
<dbReference type="InterPro" id="IPR007125">
    <property type="entry name" value="H2A/H2B/H3"/>
</dbReference>
<dbReference type="EMBL" id="JAGGNH010000004">
    <property type="protein sequence ID" value="KAJ0975375.1"/>
    <property type="molecule type" value="Genomic_DNA"/>
</dbReference>
<accession>A0A9D5HGA4</accession>
<dbReference type="PRINTS" id="PR00621">
    <property type="entry name" value="HISTONEH2B"/>
</dbReference>
<evidence type="ECO:0000313" key="8">
    <source>
        <dbReference type="EMBL" id="KAJ0975375.1"/>
    </source>
</evidence>
<dbReference type="SUPFAM" id="SSF46689">
    <property type="entry name" value="Homeodomain-like"/>
    <property type="match status" value="1"/>
</dbReference>
<evidence type="ECO:0000259" key="6">
    <source>
        <dbReference type="PROSITE" id="PS50090"/>
    </source>
</evidence>
<comment type="caution">
    <text evidence="8">The sequence shown here is derived from an EMBL/GenBank/DDBJ whole genome shotgun (WGS) entry which is preliminary data.</text>
</comment>
<feature type="compositionally biased region" description="Basic and acidic residues" evidence="5">
    <location>
        <begin position="1"/>
        <end position="10"/>
    </location>
</feature>
<evidence type="ECO:0000259" key="7">
    <source>
        <dbReference type="PROSITE" id="PS51294"/>
    </source>
</evidence>
<comment type="subunit">
    <text evidence="3">The nucleosome is a histone octamer containing two molecules each of H2A, H2B, H3 and H4 assembled in one H3-H4 heterotetramer and two H2A-H2B heterodimers. The octamer wraps approximately 147 bp of DNA.</text>
</comment>
<dbReference type="GO" id="GO:0046982">
    <property type="term" value="F:protein heterodimerization activity"/>
    <property type="evidence" value="ECO:0007669"/>
    <property type="project" value="InterPro"/>
</dbReference>
<dbReference type="PROSITE" id="PS51294">
    <property type="entry name" value="HTH_MYB"/>
    <property type="match status" value="1"/>
</dbReference>
<reference evidence="8" key="1">
    <citation type="submission" date="2021-03" db="EMBL/GenBank/DDBJ databases">
        <authorList>
            <person name="Li Z."/>
            <person name="Yang C."/>
        </authorList>
    </citation>
    <scope>NUCLEOTIDE SEQUENCE</scope>
    <source>
        <strain evidence="8">Dzin_1.0</strain>
        <tissue evidence="8">Leaf</tissue>
    </source>
</reference>
<dbReference type="InterPro" id="IPR009072">
    <property type="entry name" value="Histone-fold"/>
</dbReference>
<dbReference type="CDD" id="cd22910">
    <property type="entry name" value="HFD_H2B"/>
    <property type="match status" value="1"/>
</dbReference>
<dbReference type="AlphaFoldDB" id="A0A9D5HGA4"/>
<comment type="function">
    <text evidence="1">Core component of nucleosome. Nucleosomes wrap and compact DNA into chromatin, limiting DNA accessibility to the cellular machineries which require DNA as a template. Histones thereby play a central role in transcription regulation, DNA repair, DNA replication and chromosomal stability. DNA accessibility is regulated via a complex set of post-translational modifications of histones, also called histone code, and nucleosome remodeling.</text>
</comment>
<organism evidence="8 9">
    <name type="scientific">Dioscorea zingiberensis</name>
    <dbReference type="NCBI Taxonomy" id="325984"/>
    <lineage>
        <taxon>Eukaryota</taxon>
        <taxon>Viridiplantae</taxon>
        <taxon>Streptophyta</taxon>
        <taxon>Embryophyta</taxon>
        <taxon>Tracheophyta</taxon>
        <taxon>Spermatophyta</taxon>
        <taxon>Magnoliopsida</taxon>
        <taxon>Liliopsida</taxon>
        <taxon>Dioscoreales</taxon>
        <taxon>Dioscoreaceae</taxon>
        <taxon>Dioscorea</taxon>
    </lineage>
</organism>
<dbReference type="PANTHER" id="PTHR23428">
    <property type="entry name" value="HISTONE H2B"/>
    <property type="match status" value="1"/>
</dbReference>
<dbReference type="Proteomes" id="UP001085076">
    <property type="component" value="Miscellaneous, Linkage group lg04"/>
</dbReference>
<keyword evidence="9" id="KW-1185">Reference proteome</keyword>
<evidence type="ECO:0000256" key="4">
    <source>
        <dbReference type="ARBA" id="ARBA00023125"/>
    </source>
</evidence>
<keyword evidence="4" id="KW-0238">DNA-binding</keyword>
<feature type="domain" description="Myb-like" evidence="6">
    <location>
        <begin position="91"/>
        <end position="129"/>
    </location>
</feature>
<feature type="domain" description="HTH myb-type" evidence="7">
    <location>
        <begin position="103"/>
        <end position="133"/>
    </location>
</feature>
<reference evidence="8" key="2">
    <citation type="journal article" date="2022" name="Hortic Res">
        <title>The genome of Dioscorea zingiberensis sheds light on the biosynthesis, origin and evolution of the medicinally important diosgenin saponins.</title>
        <authorList>
            <person name="Li Y."/>
            <person name="Tan C."/>
            <person name="Li Z."/>
            <person name="Guo J."/>
            <person name="Li S."/>
            <person name="Chen X."/>
            <person name="Wang C."/>
            <person name="Dai X."/>
            <person name="Yang H."/>
            <person name="Song W."/>
            <person name="Hou L."/>
            <person name="Xu J."/>
            <person name="Tong Z."/>
            <person name="Xu A."/>
            <person name="Yuan X."/>
            <person name="Wang W."/>
            <person name="Yang Q."/>
            <person name="Chen L."/>
            <person name="Sun Z."/>
            <person name="Wang K."/>
            <person name="Pan B."/>
            <person name="Chen J."/>
            <person name="Bao Y."/>
            <person name="Liu F."/>
            <person name="Qi X."/>
            <person name="Gang D.R."/>
            <person name="Wen J."/>
            <person name="Li J."/>
        </authorList>
    </citation>
    <scope>NUCLEOTIDE SEQUENCE</scope>
    <source>
        <strain evidence="8">Dzin_1.0</strain>
    </source>
</reference>
<evidence type="ECO:0000313" key="9">
    <source>
        <dbReference type="Proteomes" id="UP001085076"/>
    </source>
</evidence>
<comment type="similarity">
    <text evidence="2">Belongs to the histone H2B family.</text>
</comment>
<name>A0A9D5HGA4_9LILI</name>
<dbReference type="GO" id="GO:0030527">
    <property type="term" value="F:structural constituent of chromatin"/>
    <property type="evidence" value="ECO:0007669"/>
    <property type="project" value="InterPro"/>
</dbReference>
<dbReference type="Gene3D" id="1.10.20.10">
    <property type="entry name" value="Histone, subunit A"/>
    <property type="match status" value="1"/>
</dbReference>
<dbReference type="SMART" id="SM00427">
    <property type="entry name" value="H2B"/>
    <property type="match status" value="1"/>
</dbReference>
<dbReference type="GO" id="GO:0003677">
    <property type="term" value="F:DNA binding"/>
    <property type="evidence" value="ECO:0007669"/>
    <property type="project" value="UniProtKB-KW"/>
</dbReference>
<evidence type="ECO:0000256" key="2">
    <source>
        <dbReference type="ARBA" id="ARBA00006846"/>
    </source>
</evidence>
<dbReference type="OrthoDB" id="2143914at2759"/>
<dbReference type="InterPro" id="IPR009057">
    <property type="entry name" value="Homeodomain-like_sf"/>
</dbReference>
<feature type="region of interest" description="Disordered" evidence="5">
    <location>
        <begin position="1"/>
        <end position="48"/>
    </location>
</feature>
<feature type="region of interest" description="Disordered" evidence="5">
    <location>
        <begin position="182"/>
        <end position="214"/>
    </location>
</feature>
<dbReference type="InterPro" id="IPR017930">
    <property type="entry name" value="Myb_dom"/>
</dbReference>
<evidence type="ECO:0000256" key="3">
    <source>
        <dbReference type="ARBA" id="ARBA00011538"/>
    </source>
</evidence>
<gene>
    <name evidence="8" type="ORF">J5N97_017340</name>
</gene>
<protein>
    <submittedName>
        <fullName evidence="8">Uncharacterized protein</fullName>
    </submittedName>
</protein>
<evidence type="ECO:0000256" key="5">
    <source>
        <dbReference type="SAM" id="MobiDB-lite"/>
    </source>
</evidence>
<dbReference type="InterPro" id="IPR000558">
    <property type="entry name" value="Histone_H2B"/>
</dbReference>
<feature type="compositionally biased region" description="Low complexity" evidence="5">
    <location>
        <begin position="187"/>
        <end position="200"/>
    </location>
</feature>
<evidence type="ECO:0000256" key="1">
    <source>
        <dbReference type="ARBA" id="ARBA00002001"/>
    </source>
</evidence>
<dbReference type="InterPro" id="IPR001005">
    <property type="entry name" value="SANT/Myb"/>
</dbReference>
<dbReference type="SUPFAM" id="SSF47113">
    <property type="entry name" value="Histone-fold"/>
    <property type="match status" value="1"/>
</dbReference>
<sequence>MAPKAEEKPAQWRRRRRSKGVAEKKPKVVKPPRTKDSPTGDKKKKKAKKGSETYKIYLFKVLKQVHPDIGISSKAMGILNSINDIFENLAQEASRLARYNKKPTQWSAIATHLPKRTDNEIKNYWNTHLKKRLAKMGIDPVTHKPKSDPLGCHTKNAANLSHMAQWESARLEAEARLVRESKLRSGSTALQTSNSSASTSAPPPAADLHGKATTPAPPPCLDVLRAWQGVASSSLAQPIGIDLESPTSTLSFSTGQYKMLATTSMSQEVDWKCFGKPLMRMAAGFSMPESTWLPADAASSLIGSDKGFCGMLLDNSSENAEAGSCLEEEQENNNYWDSILDLVNSSSPSDSPPVF</sequence>